<comment type="caution">
    <text evidence="1">The sequence shown here is derived from an EMBL/GenBank/DDBJ whole genome shotgun (WGS) entry which is preliminary data.</text>
</comment>
<keyword evidence="2" id="KW-1185">Reference proteome</keyword>
<gene>
    <name evidence="1" type="ORF">MBCUR_07880</name>
</gene>
<evidence type="ECO:0000313" key="2">
    <source>
        <dbReference type="Proteomes" id="UP000077245"/>
    </source>
</evidence>
<accession>A0A166B771</accession>
<protein>
    <submittedName>
        <fullName evidence="1">Uncharacterized protein</fullName>
    </submittedName>
</protein>
<name>A0A166B771_9EURY</name>
<organism evidence="1 2">
    <name type="scientific">Methanobrevibacter curvatus</name>
    <dbReference type="NCBI Taxonomy" id="49547"/>
    <lineage>
        <taxon>Archaea</taxon>
        <taxon>Methanobacteriati</taxon>
        <taxon>Methanobacteriota</taxon>
        <taxon>Methanomada group</taxon>
        <taxon>Methanobacteria</taxon>
        <taxon>Methanobacteriales</taxon>
        <taxon>Methanobacteriaceae</taxon>
        <taxon>Methanobrevibacter</taxon>
    </lineage>
</organism>
<reference evidence="1 2" key="1">
    <citation type="submission" date="2016-04" db="EMBL/GenBank/DDBJ databases">
        <title>Genome sequence of Methanobrevibacter curvatus DSM 11111.</title>
        <authorList>
            <person name="Poehlein A."/>
            <person name="Seedorf H."/>
            <person name="Daniel R."/>
        </authorList>
    </citation>
    <scope>NUCLEOTIDE SEQUENCE [LARGE SCALE GENOMIC DNA]</scope>
    <source>
        <strain evidence="1 2">DSM 11111</strain>
    </source>
</reference>
<dbReference type="Proteomes" id="UP000077245">
    <property type="component" value="Unassembled WGS sequence"/>
</dbReference>
<evidence type="ECO:0000313" key="1">
    <source>
        <dbReference type="EMBL" id="KZX12962.1"/>
    </source>
</evidence>
<dbReference type="AlphaFoldDB" id="A0A166B771"/>
<dbReference type="EMBL" id="LWMV01000157">
    <property type="protein sequence ID" value="KZX12962.1"/>
    <property type="molecule type" value="Genomic_DNA"/>
</dbReference>
<proteinExistence type="predicted"/>
<sequence>MSAGSARLTSLIAVILAVLLIRPTPLILATIVKVTGTPMYKSSITHKPLRGLYSPAAERVLLIYISLESNKSLTRTPVALLGP</sequence>